<dbReference type="GeneID" id="4620678"/>
<reference evidence="2 3" key="1">
    <citation type="journal article" date="2004" name="Science">
        <title>The Ashbya gossypii genome as a tool for mapping the ancient Saccharomyces cerevisiae genome.</title>
        <authorList>
            <person name="Dietrich F.S."/>
            <person name="Voegeli S."/>
            <person name="Brachat S."/>
            <person name="Lerch A."/>
            <person name="Gates K."/>
            <person name="Steiner S."/>
            <person name="Mohr C."/>
            <person name="Pohlmann R."/>
            <person name="Luedi P."/>
            <person name="Choi S."/>
            <person name="Wing R.A."/>
            <person name="Flavier A."/>
            <person name="Gaffney T.D."/>
            <person name="Philippsen P."/>
        </authorList>
    </citation>
    <scope>NUCLEOTIDE SEQUENCE [LARGE SCALE GENOMIC DNA]</scope>
    <source>
        <strain evidence="3">ATCC 10895 / CBS 109.51 / FGSC 9923 / NRRL Y-1056</strain>
    </source>
</reference>
<keyword evidence="1" id="KW-0812">Transmembrane</keyword>
<evidence type="ECO:0000313" key="3">
    <source>
        <dbReference type="Proteomes" id="UP000000591"/>
    </source>
</evidence>
<keyword evidence="1" id="KW-1133">Transmembrane helix</keyword>
<feature type="transmembrane region" description="Helical" evidence="1">
    <location>
        <begin position="96"/>
        <end position="120"/>
    </location>
</feature>
<dbReference type="InParanoid" id="Q758W0"/>
<dbReference type="AlphaFoldDB" id="Q758W0"/>
<dbReference type="KEGG" id="ago:AGOS_ADR418C"/>
<keyword evidence="1" id="KW-0472">Membrane</keyword>
<proteinExistence type="predicted"/>
<dbReference type="HOGENOM" id="CLU_1712830_0_0_1"/>
<accession>Q758W0</accession>
<sequence length="188" mass="20188">MIALVCGLGNKTVFEQHTTNNGFCQPPRHQLPKLSMGTKMNVVIVLVLGAVCQAQEQLWEEQAALLGSDERQHRLITSNSGVYKWFMSLDDMPKGILIGLAMTTVAILSGFFIVATMLYLTDVTGNSPKIDEKKAFGKKGETEELAGVVKTPVDGEASGATEALTEVARKLRSHAAAERAEAASPKAS</sequence>
<organism evidence="2 3">
    <name type="scientific">Eremothecium gossypii (strain ATCC 10895 / CBS 109.51 / FGSC 9923 / NRRL Y-1056)</name>
    <name type="common">Yeast</name>
    <name type="synonym">Ashbya gossypii</name>
    <dbReference type="NCBI Taxonomy" id="284811"/>
    <lineage>
        <taxon>Eukaryota</taxon>
        <taxon>Fungi</taxon>
        <taxon>Dikarya</taxon>
        <taxon>Ascomycota</taxon>
        <taxon>Saccharomycotina</taxon>
        <taxon>Saccharomycetes</taxon>
        <taxon>Saccharomycetales</taxon>
        <taxon>Saccharomycetaceae</taxon>
        <taxon>Eremothecium</taxon>
    </lineage>
</organism>
<reference evidence="3" key="2">
    <citation type="journal article" date="2013" name="G3 (Bethesda)">
        <title>Genomes of Ashbya fungi isolated from insects reveal four mating-type loci, numerous translocations, lack of transposons, and distinct gene duplications.</title>
        <authorList>
            <person name="Dietrich F.S."/>
            <person name="Voegeli S."/>
            <person name="Kuo S."/>
            <person name="Philippsen P."/>
        </authorList>
    </citation>
    <scope>GENOME REANNOTATION</scope>
    <source>
        <strain evidence="3">ATCC 10895 / CBS 109.51 / FGSC 9923 / NRRL Y-1056</strain>
    </source>
</reference>
<protein>
    <submittedName>
        <fullName evidence="2">ADR418Cp</fullName>
    </submittedName>
</protein>
<evidence type="ECO:0000313" key="2">
    <source>
        <dbReference type="EMBL" id="AAS52337.1"/>
    </source>
</evidence>
<evidence type="ECO:0000256" key="1">
    <source>
        <dbReference type="SAM" id="Phobius"/>
    </source>
</evidence>
<keyword evidence="3" id="KW-1185">Reference proteome</keyword>
<dbReference type="EMBL" id="AE016817">
    <property type="protein sequence ID" value="AAS52337.1"/>
    <property type="molecule type" value="Genomic_DNA"/>
</dbReference>
<dbReference type="Proteomes" id="UP000000591">
    <property type="component" value="Chromosome IV"/>
</dbReference>
<dbReference type="RefSeq" id="NP_984513.1">
    <property type="nucleotide sequence ID" value="NM_209866.1"/>
</dbReference>
<dbReference type="OrthoDB" id="10384641at2759"/>
<gene>
    <name evidence="2" type="ORF">AGOS_ADR418C</name>
</gene>
<name>Q758W0_EREGS</name>